<protein>
    <recommendedName>
        <fullName evidence="4">FtsK domain-containing protein</fullName>
    </recommendedName>
</protein>
<sequence length="456" mass="49881">MRLMGKQRKQGGEWRAAGWAARHPGFLAVPAAAATSVAQFGPVTTGGVVAGALAAGVGWYRAHPHSWEQVAAPQLRAVRRRWLSRTYLGPWWGRVTEACNLVTVNRKTERINVPRIIRVRSHSPSTETVYVRLLLGQTPKLWEEATEALAVALKAERVGVERVRPQIIALIVQRSEPFTQVIIPPDIPADADTVSLGSVYLGETEHDTDWHAPLIGQHWLIAGATGSGKNSVTWMALRACAPLIRDGLVRVHVINPKGTELNALRPVSYRYAEADTDIVDVLGSFWETMQARKKVLADQGRRTFEMSRETPLDVLVIDELGAVTGYGDRSLTRGAQAVLPLILSQARALGGSVIGALQEPTKDVIPQRDLFSLRVCLRATSAGHVDMVLGDDMRRRGALADEIPNVPDSAGIGFVVKQRSRTPMRVRAAYCDDNDIADLVRVAGWPHTELATTTAR</sequence>
<evidence type="ECO:0000259" key="4">
    <source>
        <dbReference type="PROSITE" id="PS50901"/>
    </source>
</evidence>
<dbReference type="PROSITE" id="PS50901">
    <property type="entry name" value="FTSK"/>
    <property type="match status" value="1"/>
</dbReference>
<comment type="caution">
    <text evidence="5">The sequence shown here is derived from an EMBL/GenBank/DDBJ whole genome shotgun (WGS) entry which is preliminary data.</text>
</comment>
<proteinExistence type="predicted"/>
<evidence type="ECO:0000256" key="3">
    <source>
        <dbReference type="PROSITE-ProRule" id="PRU00289"/>
    </source>
</evidence>
<dbReference type="SMART" id="SM00382">
    <property type="entry name" value="AAA"/>
    <property type="match status" value="1"/>
</dbReference>
<evidence type="ECO:0000313" key="6">
    <source>
        <dbReference type="Proteomes" id="UP001499978"/>
    </source>
</evidence>
<dbReference type="PANTHER" id="PTHR22683">
    <property type="entry name" value="SPORULATION PROTEIN RELATED"/>
    <property type="match status" value="1"/>
</dbReference>
<dbReference type="PANTHER" id="PTHR22683:SF41">
    <property type="entry name" value="DNA TRANSLOCASE FTSK"/>
    <property type="match status" value="1"/>
</dbReference>
<dbReference type="EMBL" id="BAAARY010000001">
    <property type="protein sequence ID" value="GAA2509960.1"/>
    <property type="molecule type" value="Genomic_DNA"/>
</dbReference>
<dbReference type="InterPro" id="IPR002543">
    <property type="entry name" value="FtsK_dom"/>
</dbReference>
<dbReference type="InterPro" id="IPR003593">
    <property type="entry name" value="AAA+_ATPase"/>
</dbReference>
<gene>
    <name evidence="5" type="ORF">GCM10010201_00690</name>
</gene>
<keyword evidence="1 3" id="KW-0547">Nucleotide-binding</keyword>
<dbReference type="Proteomes" id="UP001499978">
    <property type="component" value="Unassembled WGS sequence"/>
</dbReference>
<accession>A0ABP6A3F2</accession>
<evidence type="ECO:0000313" key="5">
    <source>
        <dbReference type="EMBL" id="GAA2509960.1"/>
    </source>
</evidence>
<dbReference type="Pfam" id="PF01580">
    <property type="entry name" value="FtsK_SpoIIIE"/>
    <property type="match status" value="1"/>
</dbReference>
<dbReference type="Gene3D" id="3.40.50.300">
    <property type="entry name" value="P-loop containing nucleotide triphosphate hydrolases"/>
    <property type="match status" value="1"/>
</dbReference>
<reference evidence="6" key="1">
    <citation type="journal article" date="2019" name="Int. J. Syst. Evol. Microbiol.">
        <title>The Global Catalogue of Microorganisms (GCM) 10K type strain sequencing project: providing services to taxonomists for standard genome sequencing and annotation.</title>
        <authorList>
            <consortium name="The Broad Institute Genomics Platform"/>
            <consortium name="The Broad Institute Genome Sequencing Center for Infectious Disease"/>
            <person name="Wu L."/>
            <person name="Ma J."/>
        </authorList>
    </citation>
    <scope>NUCLEOTIDE SEQUENCE [LARGE SCALE GENOMIC DNA]</scope>
    <source>
        <strain evidence="6">JCM 3367</strain>
    </source>
</reference>
<dbReference type="InterPro" id="IPR027417">
    <property type="entry name" value="P-loop_NTPase"/>
</dbReference>
<evidence type="ECO:0000256" key="2">
    <source>
        <dbReference type="ARBA" id="ARBA00022840"/>
    </source>
</evidence>
<keyword evidence="6" id="KW-1185">Reference proteome</keyword>
<feature type="binding site" evidence="3">
    <location>
        <begin position="223"/>
        <end position="230"/>
    </location>
    <ligand>
        <name>ATP</name>
        <dbReference type="ChEBI" id="CHEBI:30616"/>
    </ligand>
</feature>
<dbReference type="InterPro" id="IPR050206">
    <property type="entry name" value="FtsK/SpoIIIE/SftA"/>
</dbReference>
<keyword evidence="2 3" id="KW-0067">ATP-binding</keyword>
<name>A0ABP6A3F2_9ACTN</name>
<dbReference type="SUPFAM" id="SSF52540">
    <property type="entry name" value="P-loop containing nucleoside triphosphate hydrolases"/>
    <property type="match status" value="1"/>
</dbReference>
<organism evidence="5 6">
    <name type="scientific">Pilimelia columellifera subsp. columellifera</name>
    <dbReference type="NCBI Taxonomy" id="706583"/>
    <lineage>
        <taxon>Bacteria</taxon>
        <taxon>Bacillati</taxon>
        <taxon>Actinomycetota</taxon>
        <taxon>Actinomycetes</taxon>
        <taxon>Micromonosporales</taxon>
        <taxon>Micromonosporaceae</taxon>
        <taxon>Pilimelia</taxon>
    </lineage>
</organism>
<feature type="domain" description="FtsK" evidence="4">
    <location>
        <begin position="196"/>
        <end position="386"/>
    </location>
</feature>
<evidence type="ECO:0000256" key="1">
    <source>
        <dbReference type="ARBA" id="ARBA00022741"/>
    </source>
</evidence>